<feature type="domain" description="HMG box" evidence="14">
    <location>
        <begin position="207"/>
        <end position="275"/>
    </location>
</feature>
<dbReference type="PROSITE" id="PS50016">
    <property type="entry name" value="ZF_PHD_2"/>
    <property type="match status" value="3"/>
</dbReference>
<dbReference type="AlphaFoldDB" id="D3BN85"/>
<keyword evidence="10" id="KW-0238">DNA-binding</keyword>
<evidence type="ECO:0000313" key="15">
    <source>
        <dbReference type="EMBL" id="EFA76745.1"/>
    </source>
</evidence>
<keyword evidence="11" id="KW-0175">Coiled coil</keyword>
<evidence type="ECO:0000256" key="5">
    <source>
        <dbReference type="ARBA" id="ARBA00022833"/>
    </source>
</evidence>
<evidence type="ECO:0000256" key="12">
    <source>
        <dbReference type="SAM" id="MobiDB-lite"/>
    </source>
</evidence>
<organism evidence="15 16">
    <name type="scientific">Heterostelium pallidum (strain ATCC 26659 / Pp 5 / PN500)</name>
    <name type="common">Cellular slime mold</name>
    <name type="synonym">Polysphondylium pallidum</name>
    <dbReference type="NCBI Taxonomy" id="670386"/>
    <lineage>
        <taxon>Eukaryota</taxon>
        <taxon>Amoebozoa</taxon>
        <taxon>Evosea</taxon>
        <taxon>Eumycetozoa</taxon>
        <taxon>Dictyostelia</taxon>
        <taxon>Acytosteliales</taxon>
        <taxon>Acytosteliaceae</taxon>
        <taxon>Heterostelium</taxon>
    </lineage>
</organism>
<name>D3BN85_HETP5</name>
<keyword evidence="4 9" id="KW-0863">Zinc-finger</keyword>
<dbReference type="InterPro" id="IPR011011">
    <property type="entry name" value="Znf_FYVE_PHD"/>
</dbReference>
<keyword evidence="3" id="KW-0677">Repeat</keyword>
<evidence type="ECO:0000256" key="6">
    <source>
        <dbReference type="ARBA" id="ARBA00023015"/>
    </source>
</evidence>
<dbReference type="OMA" id="SAYFHYM"/>
<keyword evidence="6" id="KW-0805">Transcription regulation</keyword>
<dbReference type="SUPFAM" id="SSF57903">
    <property type="entry name" value="FYVE/PHD zinc finger"/>
    <property type="match status" value="3"/>
</dbReference>
<evidence type="ECO:0000256" key="7">
    <source>
        <dbReference type="ARBA" id="ARBA00023163"/>
    </source>
</evidence>
<feature type="domain" description="PHD-type" evidence="13">
    <location>
        <begin position="395"/>
        <end position="445"/>
    </location>
</feature>
<feature type="domain" description="PHD-type" evidence="13">
    <location>
        <begin position="344"/>
        <end position="398"/>
    </location>
</feature>
<accession>D3BN85</accession>
<protein>
    <submittedName>
        <fullName evidence="15">PHD zinc finger-containing protein</fullName>
    </submittedName>
</protein>
<feature type="coiled-coil region" evidence="11">
    <location>
        <begin position="165"/>
        <end position="199"/>
    </location>
</feature>
<dbReference type="FunFam" id="3.30.40.10:FF:000852">
    <property type="entry name" value="Histone-lysine N-methyltransferase 2C"/>
    <property type="match status" value="1"/>
</dbReference>
<evidence type="ECO:0000256" key="8">
    <source>
        <dbReference type="ARBA" id="ARBA00023242"/>
    </source>
</evidence>
<dbReference type="InterPro" id="IPR019787">
    <property type="entry name" value="Znf_PHD-finger"/>
</dbReference>
<dbReference type="Proteomes" id="UP000001396">
    <property type="component" value="Unassembled WGS sequence"/>
</dbReference>
<dbReference type="PANTHER" id="PTHR45888">
    <property type="entry name" value="HL01030P-RELATED"/>
    <property type="match status" value="1"/>
</dbReference>
<feature type="compositionally biased region" description="Low complexity" evidence="12">
    <location>
        <begin position="1"/>
        <end position="41"/>
    </location>
</feature>
<feature type="DNA-binding region" description="HMG box" evidence="10">
    <location>
        <begin position="207"/>
        <end position="275"/>
    </location>
</feature>
<evidence type="ECO:0000256" key="9">
    <source>
        <dbReference type="PROSITE-ProRule" id="PRU00146"/>
    </source>
</evidence>
<dbReference type="Pfam" id="PF00628">
    <property type="entry name" value="PHD"/>
    <property type="match status" value="2"/>
</dbReference>
<evidence type="ECO:0000313" key="16">
    <source>
        <dbReference type="Proteomes" id="UP000001396"/>
    </source>
</evidence>
<feature type="domain" description="PHD-type" evidence="13">
    <location>
        <begin position="478"/>
        <end position="537"/>
    </location>
</feature>
<dbReference type="FunCoup" id="D3BN85">
    <property type="interactions" value="70"/>
</dbReference>
<dbReference type="InterPro" id="IPR009071">
    <property type="entry name" value="HMG_box_dom"/>
</dbReference>
<dbReference type="Gene3D" id="3.30.40.10">
    <property type="entry name" value="Zinc/RING finger domain, C3HC4 (zinc finger)"/>
    <property type="match status" value="3"/>
</dbReference>
<feature type="coiled-coil region" evidence="11">
    <location>
        <begin position="257"/>
        <end position="284"/>
    </location>
</feature>
<dbReference type="PANTHER" id="PTHR45888:SF4">
    <property type="entry name" value="PHD FINGER PROTEIN 10"/>
    <property type="match status" value="1"/>
</dbReference>
<evidence type="ECO:0000259" key="14">
    <source>
        <dbReference type="PROSITE" id="PS50118"/>
    </source>
</evidence>
<dbReference type="SMART" id="SM00398">
    <property type="entry name" value="HMG"/>
    <property type="match status" value="1"/>
</dbReference>
<dbReference type="GO" id="GO:0005634">
    <property type="term" value="C:nucleus"/>
    <property type="evidence" value="ECO:0007669"/>
    <property type="project" value="UniProtKB-SubCell"/>
</dbReference>
<dbReference type="SMART" id="SM00249">
    <property type="entry name" value="PHD"/>
    <property type="match status" value="3"/>
</dbReference>
<dbReference type="STRING" id="670386.D3BN85"/>
<evidence type="ECO:0000256" key="1">
    <source>
        <dbReference type="ARBA" id="ARBA00004123"/>
    </source>
</evidence>
<evidence type="ECO:0000256" key="4">
    <source>
        <dbReference type="ARBA" id="ARBA00022771"/>
    </source>
</evidence>
<dbReference type="InterPro" id="IPR013083">
    <property type="entry name" value="Znf_RING/FYVE/PHD"/>
</dbReference>
<feature type="compositionally biased region" description="Acidic residues" evidence="12">
    <location>
        <begin position="593"/>
        <end position="604"/>
    </location>
</feature>
<dbReference type="InParanoid" id="D3BN85"/>
<keyword evidence="2" id="KW-0479">Metal-binding</keyword>
<sequence length="604" mass="69073">MQQQHQQHIIQQQIQSQIQQQQQQQAQQQSSGSTTSTSSTTNVTNNNNGVMTHQPQQQQQPMVTGPQPILTGPLPMQSGPLTPEQKRQREKEASDFNLWFLLERQERFPYYFDPHTKTIQVIGSWYINVSDTWSTMTPQEKKSLTNHAQKLATTRSLFLQKQHDIQALQVQLAKIQQNQQKEAAKYEIARRERDRLIEEKKAEIPKIKSAVTPFFHYLNENREIEKKNQPDMSLSEISKLLGNKWKAMNEEEKAPYFEKSQDDKRRYEVEIVEYNRKIKEVAENFPPIDISTIPDPEEPAVVTGATLLQPPTVAAAQIQPTPALQPTAAGGVVVPAELKKSTTISTCEVCSHTDNRDQLLQCVGCLRSFHGKCINLQTLAIETIKKLNTWKCTDCKVCEACKDTTNEDKMLFCDVCDRGYHTFCLNPPLERPPTGGWRCSTCVFCIHCGTRTPGPQANSAWRGHYTECEQCNVLVAERKYCSVCRKVIKPHEKSPTIQCGYCDRWTHSQCDGMSVSNLEKFKDNPNHQYKCQACRNGHPKTTPKPLIDEDDEEDEDDRKPDPPGRKRRSIPTPNVVTPTPNKRGRKKLKREDEMDEDDDVNVED</sequence>
<dbReference type="CDD" id="cd15489">
    <property type="entry name" value="PHD_SF"/>
    <property type="match status" value="1"/>
</dbReference>
<dbReference type="Gene3D" id="1.10.30.10">
    <property type="entry name" value="High mobility group box domain"/>
    <property type="match status" value="1"/>
</dbReference>
<comment type="subcellular location">
    <subcellularLocation>
        <location evidence="1">Nucleus</location>
    </subcellularLocation>
</comment>
<comment type="caution">
    <text evidence="15">The sequence shown here is derived from an EMBL/GenBank/DDBJ whole genome shotgun (WGS) entry which is preliminary data.</text>
</comment>
<gene>
    <name evidence="15" type="ORF">PPL_09496</name>
</gene>
<dbReference type="GO" id="GO:0003677">
    <property type="term" value="F:DNA binding"/>
    <property type="evidence" value="ECO:0007669"/>
    <property type="project" value="UniProtKB-UniRule"/>
</dbReference>
<dbReference type="GeneID" id="31364971"/>
<dbReference type="GO" id="GO:0008270">
    <property type="term" value="F:zinc ion binding"/>
    <property type="evidence" value="ECO:0007669"/>
    <property type="project" value="UniProtKB-KW"/>
</dbReference>
<evidence type="ECO:0000256" key="11">
    <source>
        <dbReference type="SAM" id="Coils"/>
    </source>
</evidence>
<evidence type="ECO:0000256" key="2">
    <source>
        <dbReference type="ARBA" id="ARBA00022723"/>
    </source>
</evidence>
<dbReference type="PROSITE" id="PS50118">
    <property type="entry name" value="HMG_BOX_2"/>
    <property type="match status" value="1"/>
</dbReference>
<keyword evidence="16" id="KW-1185">Reference proteome</keyword>
<evidence type="ECO:0000259" key="13">
    <source>
        <dbReference type="PROSITE" id="PS50016"/>
    </source>
</evidence>
<keyword evidence="7" id="KW-0804">Transcription</keyword>
<feature type="compositionally biased region" description="Low complexity" evidence="12">
    <location>
        <begin position="571"/>
        <end position="581"/>
    </location>
</feature>
<feature type="compositionally biased region" description="Low complexity" evidence="12">
    <location>
        <begin position="49"/>
        <end position="68"/>
    </location>
</feature>
<dbReference type="Pfam" id="PF00505">
    <property type="entry name" value="HMG_box"/>
    <property type="match status" value="1"/>
</dbReference>
<dbReference type="InterPro" id="IPR001965">
    <property type="entry name" value="Znf_PHD"/>
</dbReference>
<dbReference type="InterPro" id="IPR036910">
    <property type="entry name" value="HMG_box_dom_sf"/>
</dbReference>
<feature type="region of interest" description="Disordered" evidence="12">
    <location>
        <begin position="534"/>
        <end position="604"/>
    </location>
</feature>
<dbReference type="SUPFAM" id="SSF47095">
    <property type="entry name" value="HMG-box"/>
    <property type="match status" value="1"/>
</dbReference>
<dbReference type="RefSeq" id="XP_020428877.1">
    <property type="nucleotide sequence ID" value="XM_020580290.1"/>
</dbReference>
<keyword evidence="8 10" id="KW-0539">Nucleus</keyword>
<proteinExistence type="predicted"/>
<evidence type="ECO:0000256" key="10">
    <source>
        <dbReference type="PROSITE-ProRule" id="PRU00267"/>
    </source>
</evidence>
<evidence type="ECO:0000256" key="3">
    <source>
        <dbReference type="ARBA" id="ARBA00022737"/>
    </source>
</evidence>
<dbReference type="EMBL" id="ADBJ01000044">
    <property type="protein sequence ID" value="EFA76745.1"/>
    <property type="molecule type" value="Genomic_DNA"/>
</dbReference>
<feature type="region of interest" description="Disordered" evidence="12">
    <location>
        <begin position="1"/>
        <end position="90"/>
    </location>
</feature>
<reference evidence="15 16" key="1">
    <citation type="journal article" date="2011" name="Genome Res.">
        <title>Phylogeny-wide analysis of social amoeba genomes highlights ancient origins for complex intercellular communication.</title>
        <authorList>
            <person name="Heidel A.J."/>
            <person name="Lawal H.M."/>
            <person name="Felder M."/>
            <person name="Schilde C."/>
            <person name="Helps N.R."/>
            <person name="Tunggal B."/>
            <person name="Rivero F."/>
            <person name="John U."/>
            <person name="Schleicher M."/>
            <person name="Eichinger L."/>
            <person name="Platzer M."/>
            <person name="Noegel A.A."/>
            <person name="Schaap P."/>
            <person name="Gloeckner G."/>
        </authorList>
    </citation>
    <scope>NUCLEOTIDE SEQUENCE [LARGE SCALE GENOMIC DNA]</scope>
    <source>
        <strain evidence="16">ATCC 26659 / Pp 5 / PN500</strain>
    </source>
</reference>
<keyword evidence="5" id="KW-0862">Zinc</keyword>